<protein>
    <recommendedName>
        <fullName evidence="3">Histidine kinase/HSP90-like ATPase domain-containing protein</fullName>
    </recommendedName>
</protein>
<feature type="domain" description="Histidine kinase/HSP90-like ATPase" evidence="3">
    <location>
        <begin position="135"/>
        <end position="249"/>
    </location>
</feature>
<feature type="compositionally biased region" description="Pro residues" evidence="2">
    <location>
        <begin position="1"/>
        <end position="10"/>
    </location>
</feature>
<accession>A0ABP7HNX3</accession>
<sequence>MAADPKPTPPSATDEALPYLYGGEPAPCPSESDPVPRPFELDAAARTHGPDAIRRPHGQEAGPRPYGPDAAPRSSGQEAVPRPRADEAVPGLAGHVVLSTEGGLVATPGGLFTPETSEKTPVRPRSVDLLWRRVFPGRPEQASQARRFVRLVLAGAPIVEEAELIVSELAGNALRHTRSAPDGFFVVEVTWNATDVRIAVRDDGGSGVPRLGGTEPSPDEEGGRGLVMVAALATRTGYDGSPETGHTVWALLEQRPSAPA</sequence>
<dbReference type="PANTHER" id="PTHR35526">
    <property type="entry name" value="ANTI-SIGMA-F FACTOR RSBW-RELATED"/>
    <property type="match status" value="1"/>
</dbReference>
<keyword evidence="1" id="KW-0808">Transferase</keyword>
<dbReference type="EMBL" id="BAAAZR010000002">
    <property type="protein sequence ID" value="GAA3797532.1"/>
    <property type="molecule type" value="Genomic_DNA"/>
</dbReference>
<dbReference type="InterPro" id="IPR003594">
    <property type="entry name" value="HATPase_dom"/>
</dbReference>
<feature type="region of interest" description="Disordered" evidence="2">
    <location>
        <begin position="1"/>
        <end position="84"/>
    </location>
</feature>
<keyword evidence="1" id="KW-0418">Kinase</keyword>
<dbReference type="SUPFAM" id="SSF55874">
    <property type="entry name" value="ATPase domain of HSP90 chaperone/DNA topoisomerase II/histidine kinase"/>
    <property type="match status" value="1"/>
</dbReference>
<comment type="caution">
    <text evidence="4">The sequence shown here is derived from an EMBL/GenBank/DDBJ whole genome shotgun (WGS) entry which is preliminary data.</text>
</comment>
<dbReference type="Proteomes" id="UP001500888">
    <property type="component" value="Unassembled WGS sequence"/>
</dbReference>
<keyword evidence="1" id="KW-0723">Serine/threonine-protein kinase</keyword>
<dbReference type="PANTHER" id="PTHR35526:SF3">
    <property type="entry name" value="ANTI-SIGMA-F FACTOR RSBW"/>
    <property type="match status" value="1"/>
</dbReference>
<feature type="compositionally biased region" description="Basic and acidic residues" evidence="2">
    <location>
        <begin position="39"/>
        <end position="58"/>
    </location>
</feature>
<dbReference type="CDD" id="cd16936">
    <property type="entry name" value="HATPase_RsbW-like"/>
    <property type="match status" value="1"/>
</dbReference>
<evidence type="ECO:0000256" key="2">
    <source>
        <dbReference type="SAM" id="MobiDB-lite"/>
    </source>
</evidence>
<dbReference type="InterPro" id="IPR036890">
    <property type="entry name" value="HATPase_C_sf"/>
</dbReference>
<keyword evidence="5" id="KW-1185">Reference proteome</keyword>
<evidence type="ECO:0000313" key="4">
    <source>
        <dbReference type="EMBL" id="GAA3797532.1"/>
    </source>
</evidence>
<gene>
    <name evidence="4" type="ORF">GCM10022226_16090</name>
</gene>
<evidence type="ECO:0000256" key="1">
    <source>
        <dbReference type="ARBA" id="ARBA00022527"/>
    </source>
</evidence>
<dbReference type="Pfam" id="PF13581">
    <property type="entry name" value="HATPase_c_2"/>
    <property type="match status" value="1"/>
</dbReference>
<evidence type="ECO:0000259" key="3">
    <source>
        <dbReference type="Pfam" id="PF13581"/>
    </source>
</evidence>
<dbReference type="InterPro" id="IPR050267">
    <property type="entry name" value="Anti-sigma-factor_SerPK"/>
</dbReference>
<evidence type="ECO:0000313" key="5">
    <source>
        <dbReference type="Proteomes" id="UP001500888"/>
    </source>
</evidence>
<proteinExistence type="predicted"/>
<name>A0ABP7HNX3_9ACTN</name>
<reference evidence="5" key="1">
    <citation type="journal article" date="2019" name="Int. J. Syst. Evol. Microbiol.">
        <title>The Global Catalogue of Microorganisms (GCM) 10K type strain sequencing project: providing services to taxonomists for standard genome sequencing and annotation.</title>
        <authorList>
            <consortium name="The Broad Institute Genomics Platform"/>
            <consortium name="The Broad Institute Genome Sequencing Center for Infectious Disease"/>
            <person name="Wu L."/>
            <person name="Ma J."/>
        </authorList>
    </citation>
    <scope>NUCLEOTIDE SEQUENCE [LARGE SCALE GENOMIC DNA]</scope>
    <source>
        <strain evidence="5">JCM 16908</strain>
    </source>
</reference>
<dbReference type="Gene3D" id="3.30.565.10">
    <property type="entry name" value="Histidine kinase-like ATPase, C-terminal domain"/>
    <property type="match status" value="1"/>
</dbReference>
<feature type="region of interest" description="Disordered" evidence="2">
    <location>
        <begin position="202"/>
        <end position="223"/>
    </location>
</feature>
<organism evidence="4 5">
    <name type="scientific">Sphaerisporangium flaviroseum</name>
    <dbReference type="NCBI Taxonomy" id="509199"/>
    <lineage>
        <taxon>Bacteria</taxon>
        <taxon>Bacillati</taxon>
        <taxon>Actinomycetota</taxon>
        <taxon>Actinomycetes</taxon>
        <taxon>Streptosporangiales</taxon>
        <taxon>Streptosporangiaceae</taxon>
        <taxon>Sphaerisporangium</taxon>
    </lineage>
</organism>